<feature type="disulfide bond" evidence="3">
    <location>
        <begin position="487"/>
        <end position="501"/>
    </location>
</feature>
<dbReference type="InterPro" id="IPR018392">
    <property type="entry name" value="LysM"/>
</dbReference>
<dbReference type="Pfam" id="PF01476">
    <property type="entry name" value="LysM"/>
    <property type="match status" value="1"/>
</dbReference>
<feature type="disulfide bond" evidence="3">
    <location>
        <begin position="595"/>
        <end position="609"/>
    </location>
</feature>
<dbReference type="InterPro" id="IPR036861">
    <property type="entry name" value="Endochitinase-like_sf"/>
</dbReference>
<evidence type="ECO:0000256" key="4">
    <source>
        <dbReference type="SAM" id="SignalP"/>
    </source>
</evidence>
<keyword evidence="2" id="KW-0843">Virulence</keyword>
<dbReference type="RefSeq" id="XP_033683103.1">
    <property type="nucleotide sequence ID" value="XM_033833406.1"/>
</dbReference>
<feature type="domain" description="Chitin-binding type-1" evidence="5">
    <location>
        <begin position="467"/>
        <end position="513"/>
    </location>
</feature>
<accession>A0A6A6ID12</accession>
<feature type="domain" description="Chitin-binding type-1" evidence="5">
    <location>
        <begin position="574"/>
        <end position="621"/>
    </location>
</feature>
<dbReference type="InterPro" id="IPR052210">
    <property type="entry name" value="LysM1-like"/>
</dbReference>
<comment type="caution">
    <text evidence="3">Lacks conserved residue(s) required for the propagation of feature annotation.</text>
</comment>
<dbReference type="SUPFAM" id="SSF57016">
    <property type="entry name" value="Plant lectins/antimicrobial peptides"/>
    <property type="match status" value="3"/>
</dbReference>
<keyword evidence="4" id="KW-0732">Signal</keyword>
<feature type="disulfide bond" evidence="3">
    <location>
        <begin position="540"/>
        <end position="554"/>
    </location>
</feature>
<gene>
    <name evidence="7" type="ORF">BU26DRAFT_565514</name>
</gene>
<evidence type="ECO:0000259" key="6">
    <source>
        <dbReference type="PROSITE" id="PS51782"/>
    </source>
</evidence>
<dbReference type="PROSITE" id="PS50941">
    <property type="entry name" value="CHIT_BIND_I_2"/>
    <property type="match status" value="3"/>
</dbReference>
<dbReference type="Pfam" id="PF00187">
    <property type="entry name" value="Chitin_bind_1"/>
    <property type="match status" value="1"/>
</dbReference>
<keyword evidence="3" id="KW-1015">Disulfide bond</keyword>
<dbReference type="SMART" id="SM00270">
    <property type="entry name" value="ChtBD1"/>
    <property type="match status" value="3"/>
</dbReference>
<dbReference type="CDD" id="cd00118">
    <property type="entry name" value="LysM"/>
    <property type="match status" value="1"/>
</dbReference>
<sequence length="621" mass="66295">MASRVLLTFLWAASSNAAFNVLSGFDASIQFNLGISTNCMAAINTTLNCDEANAKMAAMGMDENYWYRENITTLCTSQCRSSMSSWLGLVETDCATDTITQAGIVMQAKAIPLQYTNALDLACLQNAASEWCFLESQTWVGSDYIRYHPAMCYVDDPPAVCDTPDFDVDVIDPALQAVTGLYDKSLYCNECFLKVWRQRLLSPFLTPGNWTEYRMDQFDALQRNCTTSMPYQTSANTLYIGTQSATPTPTDGTPTTPAPTVTPTCTGQVVQPPSTFLTCNGLADQYHVATGDLKVAANDPFCRFEKAICLPLPCEIKVIETYGETCTSLEKQISNSTNTVTHEQFIGWNPSLEGSCDGLALNQRICISPPGGFWVSNTTIVGPTSGSAVYHTTATPVWPTQSGSIEDCGAYHEVVDGDTCNLVCLIYGITFAALRRFNTYLNADCTNLWLKSSVCVGEVTPDPVSTDGSCGPGNNFATCAGSAFGSCCSVYGYCGDGDNYCSPGMCYSGACTGSPTSTTNGTCGPSVGGLTCDNPRFGPCCSVYGWCGEGTDFCAPENCYSGQCDPELGGPSINGECGPLFQGNKTCTGTQFGACCSQYGYCGNGDDYCKGENCYSGACTT</sequence>
<feature type="domain" description="Chitin-binding type-1" evidence="5">
    <location>
        <begin position="520"/>
        <end position="566"/>
    </location>
</feature>
<evidence type="ECO:0000256" key="2">
    <source>
        <dbReference type="ARBA" id="ARBA00023026"/>
    </source>
</evidence>
<organism evidence="7 8">
    <name type="scientific">Trematosphaeria pertusa</name>
    <dbReference type="NCBI Taxonomy" id="390896"/>
    <lineage>
        <taxon>Eukaryota</taxon>
        <taxon>Fungi</taxon>
        <taxon>Dikarya</taxon>
        <taxon>Ascomycota</taxon>
        <taxon>Pezizomycotina</taxon>
        <taxon>Dothideomycetes</taxon>
        <taxon>Pleosporomycetidae</taxon>
        <taxon>Pleosporales</taxon>
        <taxon>Massarineae</taxon>
        <taxon>Trematosphaeriaceae</taxon>
        <taxon>Trematosphaeria</taxon>
    </lineage>
</organism>
<dbReference type="SMART" id="SM00257">
    <property type="entry name" value="LysM"/>
    <property type="match status" value="2"/>
</dbReference>
<dbReference type="EMBL" id="ML987196">
    <property type="protein sequence ID" value="KAF2248099.1"/>
    <property type="molecule type" value="Genomic_DNA"/>
</dbReference>
<dbReference type="CDD" id="cd00035">
    <property type="entry name" value="ChtBD1"/>
    <property type="match status" value="1"/>
</dbReference>
<dbReference type="Proteomes" id="UP000800094">
    <property type="component" value="Unassembled WGS sequence"/>
</dbReference>
<dbReference type="OrthoDB" id="5985073at2759"/>
<proteinExistence type="predicted"/>
<dbReference type="Gene3D" id="3.30.60.10">
    <property type="entry name" value="Endochitinase-like"/>
    <property type="match status" value="3"/>
</dbReference>
<reference evidence="7" key="1">
    <citation type="journal article" date="2020" name="Stud. Mycol.">
        <title>101 Dothideomycetes genomes: a test case for predicting lifestyles and emergence of pathogens.</title>
        <authorList>
            <person name="Haridas S."/>
            <person name="Albert R."/>
            <person name="Binder M."/>
            <person name="Bloem J."/>
            <person name="Labutti K."/>
            <person name="Salamov A."/>
            <person name="Andreopoulos B."/>
            <person name="Baker S."/>
            <person name="Barry K."/>
            <person name="Bills G."/>
            <person name="Bluhm B."/>
            <person name="Cannon C."/>
            <person name="Castanera R."/>
            <person name="Culley D."/>
            <person name="Daum C."/>
            <person name="Ezra D."/>
            <person name="Gonzalez J."/>
            <person name="Henrissat B."/>
            <person name="Kuo A."/>
            <person name="Liang C."/>
            <person name="Lipzen A."/>
            <person name="Lutzoni F."/>
            <person name="Magnuson J."/>
            <person name="Mondo S."/>
            <person name="Nolan M."/>
            <person name="Ohm R."/>
            <person name="Pangilinan J."/>
            <person name="Park H.-J."/>
            <person name="Ramirez L."/>
            <person name="Alfaro M."/>
            <person name="Sun H."/>
            <person name="Tritt A."/>
            <person name="Yoshinaga Y."/>
            <person name="Zwiers L.-H."/>
            <person name="Turgeon B."/>
            <person name="Goodwin S."/>
            <person name="Spatafora J."/>
            <person name="Crous P."/>
            <person name="Grigoriev I."/>
        </authorList>
    </citation>
    <scope>NUCLEOTIDE SEQUENCE</scope>
    <source>
        <strain evidence="7">CBS 122368</strain>
    </source>
</reference>
<feature type="signal peptide" evidence="4">
    <location>
        <begin position="1"/>
        <end position="17"/>
    </location>
</feature>
<feature type="domain" description="LysM" evidence="6">
    <location>
        <begin position="316"/>
        <end position="367"/>
    </location>
</feature>
<dbReference type="PANTHER" id="PTHR34997">
    <property type="entry name" value="AM15"/>
    <property type="match status" value="1"/>
</dbReference>
<dbReference type="InterPro" id="IPR001002">
    <property type="entry name" value="Chitin-bd_1"/>
</dbReference>
<dbReference type="SUPFAM" id="SSF54106">
    <property type="entry name" value="LysM domain"/>
    <property type="match status" value="1"/>
</dbReference>
<protein>
    <submittedName>
        <fullName evidence="7">Carbohydrate-binding module family 18 protein</fullName>
    </submittedName>
</protein>
<dbReference type="AlphaFoldDB" id="A0A6A6ID12"/>
<dbReference type="PANTHER" id="PTHR34997:SF1">
    <property type="entry name" value="PEPTIDOGLYCAN-BINDING LYSIN DOMAIN"/>
    <property type="match status" value="1"/>
</dbReference>
<keyword evidence="1 3" id="KW-0147">Chitin-binding</keyword>
<feature type="chain" id="PRO_5025690493" evidence="4">
    <location>
        <begin position="18"/>
        <end position="621"/>
    </location>
</feature>
<dbReference type="GeneID" id="54586736"/>
<dbReference type="PROSITE" id="PS51782">
    <property type="entry name" value="LYSM"/>
    <property type="match status" value="2"/>
</dbReference>
<dbReference type="InterPro" id="IPR036779">
    <property type="entry name" value="LysM_dom_sf"/>
</dbReference>
<keyword evidence="8" id="KW-1185">Reference proteome</keyword>
<evidence type="ECO:0000313" key="7">
    <source>
        <dbReference type="EMBL" id="KAF2248099.1"/>
    </source>
</evidence>
<evidence type="ECO:0000313" key="8">
    <source>
        <dbReference type="Proteomes" id="UP000800094"/>
    </source>
</evidence>
<feature type="domain" description="LysM" evidence="6">
    <location>
        <begin position="410"/>
        <end position="456"/>
    </location>
</feature>
<evidence type="ECO:0000256" key="1">
    <source>
        <dbReference type="ARBA" id="ARBA00022669"/>
    </source>
</evidence>
<dbReference type="GO" id="GO:0008061">
    <property type="term" value="F:chitin binding"/>
    <property type="evidence" value="ECO:0007669"/>
    <property type="project" value="UniProtKB-UniRule"/>
</dbReference>
<name>A0A6A6ID12_9PLEO</name>
<dbReference type="Gene3D" id="3.10.350.10">
    <property type="entry name" value="LysM domain"/>
    <property type="match status" value="2"/>
</dbReference>
<evidence type="ECO:0000256" key="3">
    <source>
        <dbReference type="PROSITE-ProRule" id="PRU00261"/>
    </source>
</evidence>
<evidence type="ECO:0000259" key="5">
    <source>
        <dbReference type="PROSITE" id="PS50941"/>
    </source>
</evidence>